<protein>
    <submittedName>
        <fullName evidence="2">Uncharacterized protein</fullName>
    </submittedName>
</protein>
<accession>A0A4U5MRA6</accession>
<sequence>MDPRAWRRLALVSRRGSRLPHREEENRRGGDDVSKRPLSSAARRGPPAGHIVVMVQAKQSGRRSWLQLAAVPATGRAFASGGHLWHRRSSGDFYSNDLRVQAREAQSWPEKLTLSSQLGGAAFRRTR</sequence>
<comment type="caution">
    <text evidence="2">The sequence shown here is derived from an EMBL/GenBank/DDBJ whole genome shotgun (WGS) entry which is preliminary data.</text>
</comment>
<feature type="region of interest" description="Disordered" evidence="1">
    <location>
        <begin position="13"/>
        <end position="49"/>
    </location>
</feature>
<evidence type="ECO:0000313" key="3">
    <source>
        <dbReference type="Proteomes" id="UP000298663"/>
    </source>
</evidence>
<reference evidence="2 3" key="1">
    <citation type="journal article" date="2015" name="Genome Biol.">
        <title>Comparative genomics of Steinernema reveals deeply conserved gene regulatory networks.</title>
        <authorList>
            <person name="Dillman A.R."/>
            <person name="Macchietto M."/>
            <person name="Porter C.F."/>
            <person name="Rogers A."/>
            <person name="Williams B."/>
            <person name="Antoshechkin I."/>
            <person name="Lee M.M."/>
            <person name="Goodwin Z."/>
            <person name="Lu X."/>
            <person name="Lewis E.E."/>
            <person name="Goodrich-Blair H."/>
            <person name="Stock S.P."/>
            <person name="Adams B.J."/>
            <person name="Sternberg P.W."/>
            <person name="Mortazavi A."/>
        </authorList>
    </citation>
    <scope>NUCLEOTIDE SEQUENCE [LARGE SCALE GENOMIC DNA]</scope>
    <source>
        <strain evidence="2 3">ALL</strain>
    </source>
</reference>
<dbReference type="AlphaFoldDB" id="A0A4U5MRA6"/>
<reference evidence="2 3" key="2">
    <citation type="journal article" date="2019" name="G3 (Bethesda)">
        <title>Hybrid Assembly of the Genome of the Entomopathogenic Nematode Steinernema carpocapsae Identifies the X-Chromosome.</title>
        <authorList>
            <person name="Serra L."/>
            <person name="Macchietto M."/>
            <person name="Macias-Munoz A."/>
            <person name="McGill C.J."/>
            <person name="Rodriguez I.M."/>
            <person name="Rodriguez B."/>
            <person name="Murad R."/>
            <person name="Mortazavi A."/>
        </authorList>
    </citation>
    <scope>NUCLEOTIDE SEQUENCE [LARGE SCALE GENOMIC DNA]</scope>
    <source>
        <strain evidence="2 3">ALL</strain>
    </source>
</reference>
<dbReference type="EMBL" id="AZBU02000006">
    <property type="protein sequence ID" value="TKR72209.1"/>
    <property type="molecule type" value="Genomic_DNA"/>
</dbReference>
<organism evidence="2 3">
    <name type="scientific">Steinernema carpocapsae</name>
    <name type="common">Entomopathogenic nematode</name>
    <dbReference type="NCBI Taxonomy" id="34508"/>
    <lineage>
        <taxon>Eukaryota</taxon>
        <taxon>Metazoa</taxon>
        <taxon>Ecdysozoa</taxon>
        <taxon>Nematoda</taxon>
        <taxon>Chromadorea</taxon>
        <taxon>Rhabditida</taxon>
        <taxon>Tylenchina</taxon>
        <taxon>Panagrolaimomorpha</taxon>
        <taxon>Strongyloidoidea</taxon>
        <taxon>Steinernematidae</taxon>
        <taxon>Steinernema</taxon>
    </lineage>
</organism>
<evidence type="ECO:0000256" key="1">
    <source>
        <dbReference type="SAM" id="MobiDB-lite"/>
    </source>
</evidence>
<name>A0A4U5MRA6_STECR</name>
<gene>
    <name evidence="2" type="ORF">L596_019698</name>
</gene>
<proteinExistence type="predicted"/>
<evidence type="ECO:0000313" key="2">
    <source>
        <dbReference type="EMBL" id="TKR72209.1"/>
    </source>
</evidence>
<feature type="compositionally biased region" description="Basic and acidic residues" evidence="1">
    <location>
        <begin position="20"/>
        <end position="35"/>
    </location>
</feature>
<dbReference type="Proteomes" id="UP000298663">
    <property type="component" value="Unassembled WGS sequence"/>
</dbReference>
<keyword evidence="3" id="KW-1185">Reference proteome</keyword>